<dbReference type="InterPro" id="IPR025380">
    <property type="entry name" value="DUF4369"/>
</dbReference>
<name>A0A0T5VW26_9SPHI</name>
<evidence type="ECO:0000256" key="2">
    <source>
        <dbReference type="ARBA" id="ARBA00022748"/>
    </source>
</evidence>
<comment type="subcellular location">
    <subcellularLocation>
        <location evidence="1">Cell envelope</location>
    </subcellularLocation>
</comment>
<dbReference type="Pfam" id="PF00578">
    <property type="entry name" value="AhpC-TSA"/>
    <property type="match status" value="1"/>
</dbReference>
<dbReference type="PANTHER" id="PTHR42852">
    <property type="entry name" value="THIOL:DISULFIDE INTERCHANGE PROTEIN DSBE"/>
    <property type="match status" value="1"/>
</dbReference>
<dbReference type="PANTHER" id="PTHR42852:SF6">
    <property type="entry name" value="THIOL:DISULFIDE INTERCHANGE PROTEIN DSBE"/>
    <property type="match status" value="1"/>
</dbReference>
<protein>
    <recommendedName>
        <fullName evidence="6">Thioredoxin domain-containing protein</fullName>
    </recommendedName>
</protein>
<dbReference type="SUPFAM" id="SSF52833">
    <property type="entry name" value="Thioredoxin-like"/>
    <property type="match status" value="1"/>
</dbReference>
<dbReference type="InterPro" id="IPR036249">
    <property type="entry name" value="Thioredoxin-like_sf"/>
</dbReference>
<proteinExistence type="predicted"/>
<dbReference type="GO" id="GO:0016491">
    <property type="term" value="F:oxidoreductase activity"/>
    <property type="evidence" value="ECO:0007669"/>
    <property type="project" value="InterPro"/>
</dbReference>
<dbReference type="GO" id="GO:0017004">
    <property type="term" value="P:cytochrome complex assembly"/>
    <property type="evidence" value="ECO:0007669"/>
    <property type="project" value="UniProtKB-KW"/>
</dbReference>
<dbReference type="GO" id="GO:0016209">
    <property type="term" value="F:antioxidant activity"/>
    <property type="evidence" value="ECO:0007669"/>
    <property type="project" value="InterPro"/>
</dbReference>
<evidence type="ECO:0000256" key="3">
    <source>
        <dbReference type="ARBA" id="ARBA00023157"/>
    </source>
</evidence>
<reference evidence="7 8" key="1">
    <citation type="submission" date="2015-11" db="EMBL/GenBank/DDBJ databases">
        <title>Sequence of Pedobacter ginsenosidimutans.</title>
        <authorList>
            <person name="Carson E."/>
            <person name="Keyser V."/>
            <person name="Newman J."/>
            <person name="Miller J."/>
        </authorList>
    </citation>
    <scope>NUCLEOTIDE SEQUENCE [LARGE SCALE GENOMIC DNA]</scope>
    <source>
        <strain evidence="7 8">KACC 14530</strain>
    </source>
</reference>
<evidence type="ECO:0000259" key="6">
    <source>
        <dbReference type="PROSITE" id="PS51352"/>
    </source>
</evidence>
<feature type="domain" description="Thioredoxin" evidence="6">
    <location>
        <begin position="234"/>
        <end position="373"/>
    </location>
</feature>
<evidence type="ECO:0000313" key="7">
    <source>
        <dbReference type="EMBL" id="KRT18016.1"/>
    </source>
</evidence>
<dbReference type="PROSITE" id="PS00194">
    <property type="entry name" value="THIOREDOXIN_1"/>
    <property type="match status" value="1"/>
</dbReference>
<gene>
    <name evidence="7" type="ORF">ASU31_01620</name>
</gene>
<keyword evidence="3" id="KW-1015">Disulfide bond</keyword>
<dbReference type="Gene3D" id="3.40.30.10">
    <property type="entry name" value="Glutaredoxin"/>
    <property type="match status" value="1"/>
</dbReference>
<accession>A0A0T5VW26</accession>
<dbReference type="PROSITE" id="PS51352">
    <property type="entry name" value="THIOREDOXIN_2"/>
    <property type="match status" value="1"/>
</dbReference>
<dbReference type="GO" id="GO:0030313">
    <property type="term" value="C:cell envelope"/>
    <property type="evidence" value="ECO:0007669"/>
    <property type="project" value="UniProtKB-SubCell"/>
</dbReference>
<organism evidence="7 8">
    <name type="scientific">Pedobacter ginsenosidimutans</name>
    <dbReference type="NCBI Taxonomy" id="687842"/>
    <lineage>
        <taxon>Bacteria</taxon>
        <taxon>Pseudomonadati</taxon>
        <taxon>Bacteroidota</taxon>
        <taxon>Sphingobacteriia</taxon>
        <taxon>Sphingobacteriales</taxon>
        <taxon>Sphingobacteriaceae</taxon>
        <taxon>Pedobacter</taxon>
    </lineage>
</organism>
<dbReference type="Pfam" id="PF14289">
    <property type="entry name" value="DUF4369"/>
    <property type="match status" value="1"/>
</dbReference>
<dbReference type="Proteomes" id="UP000051950">
    <property type="component" value="Unassembled WGS sequence"/>
</dbReference>
<dbReference type="RefSeq" id="WP_057930645.1">
    <property type="nucleotide sequence ID" value="NZ_LMZQ01000001.1"/>
</dbReference>
<dbReference type="CDD" id="cd02966">
    <property type="entry name" value="TlpA_like_family"/>
    <property type="match status" value="1"/>
</dbReference>
<keyword evidence="5" id="KW-0732">Signal</keyword>
<dbReference type="InterPro" id="IPR050553">
    <property type="entry name" value="Thioredoxin_ResA/DsbE_sf"/>
</dbReference>
<keyword evidence="4" id="KW-0676">Redox-active center</keyword>
<evidence type="ECO:0000256" key="5">
    <source>
        <dbReference type="SAM" id="SignalP"/>
    </source>
</evidence>
<sequence length="373" mass="40812">MKKTIKLIAPAALILLVASAFNIQRGYKLTGKIKGINTGLIYLSHNIGDKEIKDSTVITNGSFAFSGTVPEVKMYALKLKGGKQQKNFLLENKDISIVGDKDSLFMAKVIGSPETDIYFGFYNGPWKAITAKAGDIYRRLDSANQKGKVTLSPAQRKSFDDEFKALDVLNQNAVRAYVKAHASSVAVAAIVEDRFISYPYPEQAAAMYALFAPAVKASFYGKAINASLALTNKTAPGKLAPDFVMNDVDGKPLKLSAFRGKYVLVDFWASWCGPCRKENPNVVAAYKKYHDKGFEILGVSLDSKKEAWLKAINDDGLTWKHVSDLKGWANTAAALYGVKSVPASFLLDKDGKVVAKDLRGEELNNTLSNLFKD</sequence>
<dbReference type="STRING" id="687842.ASU31_01620"/>
<feature type="signal peptide" evidence="5">
    <location>
        <begin position="1"/>
        <end position="22"/>
    </location>
</feature>
<dbReference type="InterPro" id="IPR013766">
    <property type="entry name" value="Thioredoxin_domain"/>
</dbReference>
<evidence type="ECO:0000313" key="8">
    <source>
        <dbReference type="Proteomes" id="UP000051950"/>
    </source>
</evidence>
<feature type="chain" id="PRO_5006665797" description="Thioredoxin domain-containing protein" evidence="5">
    <location>
        <begin position="23"/>
        <end position="373"/>
    </location>
</feature>
<dbReference type="AlphaFoldDB" id="A0A0T5VW26"/>
<keyword evidence="8" id="KW-1185">Reference proteome</keyword>
<keyword evidence="2" id="KW-0201">Cytochrome c-type biogenesis</keyword>
<dbReference type="EMBL" id="LMZQ01000001">
    <property type="protein sequence ID" value="KRT18016.1"/>
    <property type="molecule type" value="Genomic_DNA"/>
</dbReference>
<dbReference type="InterPro" id="IPR000866">
    <property type="entry name" value="AhpC/TSA"/>
</dbReference>
<evidence type="ECO:0000256" key="1">
    <source>
        <dbReference type="ARBA" id="ARBA00004196"/>
    </source>
</evidence>
<comment type="caution">
    <text evidence="7">The sequence shown here is derived from an EMBL/GenBank/DDBJ whole genome shotgun (WGS) entry which is preliminary data.</text>
</comment>
<evidence type="ECO:0000256" key="4">
    <source>
        <dbReference type="ARBA" id="ARBA00023284"/>
    </source>
</evidence>
<dbReference type="InterPro" id="IPR017937">
    <property type="entry name" value="Thioredoxin_CS"/>
</dbReference>